<dbReference type="EMBL" id="UYYB01005012">
    <property type="protein sequence ID" value="VDM67256.1"/>
    <property type="molecule type" value="Genomic_DNA"/>
</dbReference>
<proteinExistence type="predicted"/>
<evidence type="ECO:0000313" key="3">
    <source>
        <dbReference type="Proteomes" id="UP000270094"/>
    </source>
</evidence>
<evidence type="ECO:0000259" key="1">
    <source>
        <dbReference type="Pfam" id="PF01764"/>
    </source>
</evidence>
<dbReference type="SUPFAM" id="SSF53474">
    <property type="entry name" value="alpha/beta-Hydrolases"/>
    <property type="match status" value="1"/>
</dbReference>
<feature type="domain" description="Fungal lipase-type" evidence="1">
    <location>
        <begin position="128"/>
        <end position="199"/>
    </location>
</feature>
<organism evidence="2 3">
    <name type="scientific">Strongylus vulgaris</name>
    <name type="common">Blood worm</name>
    <dbReference type="NCBI Taxonomy" id="40348"/>
    <lineage>
        <taxon>Eukaryota</taxon>
        <taxon>Metazoa</taxon>
        <taxon>Ecdysozoa</taxon>
        <taxon>Nematoda</taxon>
        <taxon>Chromadorea</taxon>
        <taxon>Rhabditida</taxon>
        <taxon>Rhabditina</taxon>
        <taxon>Rhabditomorpha</taxon>
        <taxon>Strongyloidea</taxon>
        <taxon>Strongylidae</taxon>
        <taxon>Strongylus</taxon>
    </lineage>
</organism>
<dbReference type="Proteomes" id="UP000270094">
    <property type="component" value="Unassembled WGS sequence"/>
</dbReference>
<dbReference type="PANTHER" id="PTHR45908">
    <property type="entry name" value="PROTEIN CBG11750-RELATED"/>
    <property type="match status" value="1"/>
</dbReference>
<dbReference type="Pfam" id="PF01764">
    <property type="entry name" value="Lipase_3"/>
    <property type="match status" value="1"/>
</dbReference>
<dbReference type="AlphaFoldDB" id="A0A3P7ICK4"/>
<dbReference type="InterPro" id="IPR002921">
    <property type="entry name" value="Fungal_lipase-type"/>
</dbReference>
<dbReference type="GO" id="GO:0006629">
    <property type="term" value="P:lipid metabolic process"/>
    <property type="evidence" value="ECO:0007669"/>
    <property type="project" value="InterPro"/>
</dbReference>
<protein>
    <recommendedName>
        <fullName evidence="1">Fungal lipase-type domain-containing protein</fullName>
    </recommendedName>
</protein>
<dbReference type="InterPro" id="IPR029058">
    <property type="entry name" value="AB_hydrolase_fold"/>
</dbReference>
<dbReference type="Gene3D" id="3.40.50.1820">
    <property type="entry name" value="alpha/beta hydrolase"/>
    <property type="match status" value="1"/>
</dbReference>
<keyword evidence="3" id="KW-1185">Reference proteome</keyword>
<dbReference type="OrthoDB" id="426718at2759"/>
<name>A0A3P7ICK4_STRVU</name>
<gene>
    <name evidence="2" type="ORF">SVUK_LOCUS2254</name>
</gene>
<evidence type="ECO:0000313" key="2">
    <source>
        <dbReference type="EMBL" id="VDM67256.1"/>
    </source>
</evidence>
<dbReference type="PANTHER" id="PTHR45908:SF11">
    <property type="entry name" value="FUNGAL LIPASE-LIKE DOMAIN-CONTAINING PROTEIN"/>
    <property type="match status" value="1"/>
</dbReference>
<sequence length="272" mass="31498">MYKIIRILRLLPHVAYYKNIRVQCAKEQTSVHCYGYSAWDPVEKAIIIVFIGASSELQGLDLTYSSLLQKKIAFFDNGHLIKYFNDAFMFLWNGGLEQQVRTLKYQYPDYKIYVRYYHGQSFKEEAKQVTGHSMGASIATVAASYILKWGMWAPKDLRLITYGEPRTGDYDFAVWHDATFLYSYRVISHRDPVPHTPPRFGADMAFHNRYEVWYDNDMAVGQPYTICQEADGDYCSNTVSNRDGSDHLFYFNMNIKEWGLSGCPPGNLTMPK</sequence>
<accession>A0A3P7ICK4</accession>
<reference evidence="2 3" key="1">
    <citation type="submission" date="2018-11" db="EMBL/GenBank/DDBJ databases">
        <authorList>
            <consortium name="Pathogen Informatics"/>
        </authorList>
    </citation>
    <scope>NUCLEOTIDE SEQUENCE [LARGE SCALE GENOMIC DNA]</scope>
</reference>
<dbReference type="CDD" id="cd00519">
    <property type="entry name" value="Lipase_3"/>
    <property type="match status" value="1"/>
</dbReference>